<sequence>MELHNIGEQEHKFYVPDQTQHDLLETGKYTKITAVIGMAILGLITLVIVAIIAGIGDEFLESIMGSAFSDVDTNVAMLIAIPVLGIFAIIFYLLTLLTKFSKQVTEGINNQSDEDLELALESLGKYFKGSAIMTICAIGLGIFALFFAIIAGAGALASQL</sequence>
<gene>
    <name evidence="2" type="ORF">GJV77_10255</name>
</gene>
<dbReference type="AlphaFoldDB" id="A0A7K1GN82"/>
<evidence type="ECO:0008006" key="4">
    <source>
        <dbReference type="Google" id="ProtNLM"/>
    </source>
</evidence>
<name>A0A7K1GN82_9FLAO</name>
<evidence type="ECO:0000256" key="1">
    <source>
        <dbReference type="SAM" id="Phobius"/>
    </source>
</evidence>
<evidence type="ECO:0000313" key="3">
    <source>
        <dbReference type="Proteomes" id="UP000488936"/>
    </source>
</evidence>
<organism evidence="2 3">
    <name type="scientific">Myroides pelagicus</name>
    <dbReference type="NCBI Taxonomy" id="270914"/>
    <lineage>
        <taxon>Bacteria</taxon>
        <taxon>Pseudomonadati</taxon>
        <taxon>Bacteroidota</taxon>
        <taxon>Flavobacteriia</taxon>
        <taxon>Flavobacteriales</taxon>
        <taxon>Flavobacteriaceae</taxon>
        <taxon>Myroides</taxon>
    </lineage>
</organism>
<feature type="transmembrane region" description="Helical" evidence="1">
    <location>
        <begin position="32"/>
        <end position="55"/>
    </location>
</feature>
<keyword evidence="1" id="KW-1133">Transmembrane helix</keyword>
<dbReference type="EMBL" id="WMJY01000022">
    <property type="protein sequence ID" value="MTH30278.1"/>
    <property type="molecule type" value="Genomic_DNA"/>
</dbReference>
<dbReference type="RefSeq" id="WP_155036264.1">
    <property type="nucleotide sequence ID" value="NZ_JAYMMG010000006.1"/>
</dbReference>
<reference evidence="2 3" key="1">
    <citation type="journal article" date="2006" name="Int. J. Syst. Evol. Microbiol.">
        <title>Myroides pelagicus sp. nov., isolated from seawater in Thailand.</title>
        <authorList>
            <person name="Yoon J."/>
            <person name="Maneerat S."/>
            <person name="Kawai F."/>
            <person name="Yokota A."/>
        </authorList>
    </citation>
    <scope>NUCLEOTIDE SEQUENCE [LARGE SCALE GENOMIC DNA]</scope>
    <source>
        <strain evidence="2 3">SM1T</strain>
    </source>
</reference>
<feature type="transmembrane region" description="Helical" evidence="1">
    <location>
        <begin position="131"/>
        <end position="157"/>
    </location>
</feature>
<dbReference type="Proteomes" id="UP000488936">
    <property type="component" value="Unassembled WGS sequence"/>
</dbReference>
<keyword evidence="3" id="KW-1185">Reference proteome</keyword>
<keyword evidence="1" id="KW-0472">Membrane</keyword>
<protein>
    <recommendedName>
        <fullName evidence="4">DUF5362 domain-containing protein</fullName>
    </recommendedName>
</protein>
<proteinExistence type="predicted"/>
<evidence type="ECO:0000313" key="2">
    <source>
        <dbReference type="EMBL" id="MTH30278.1"/>
    </source>
</evidence>
<accession>A0A7K1GN82</accession>
<comment type="caution">
    <text evidence="2">The sequence shown here is derived from an EMBL/GenBank/DDBJ whole genome shotgun (WGS) entry which is preliminary data.</text>
</comment>
<feature type="transmembrane region" description="Helical" evidence="1">
    <location>
        <begin position="75"/>
        <end position="94"/>
    </location>
</feature>
<keyword evidence="1" id="KW-0812">Transmembrane</keyword>